<dbReference type="InterPro" id="IPR015943">
    <property type="entry name" value="WD40/YVTN_repeat-like_dom_sf"/>
</dbReference>
<keyword evidence="2" id="KW-0732">Signal</keyword>
<evidence type="ECO:0000313" key="4">
    <source>
        <dbReference type="Proteomes" id="UP000056209"/>
    </source>
</evidence>
<evidence type="ECO:0000313" key="3">
    <source>
        <dbReference type="EMBL" id="GAQ22134.1"/>
    </source>
</evidence>
<dbReference type="OrthoDB" id="59988at2"/>
<keyword evidence="4" id="KW-1185">Reference proteome</keyword>
<organism evidence="3 4">
    <name type="scientific">Deinococcus grandis</name>
    <dbReference type="NCBI Taxonomy" id="57498"/>
    <lineage>
        <taxon>Bacteria</taxon>
        <taxon>Thermotogati</taxon>
        <taxon>Deinococcota</taxon>
        <taxon>Deinococci</taxon>
        <taxon>Deinococcales</taxon>
        <taxon>Deinococcaceae</taxon>
        <taxon>Deinococcus</taxon>
    </lineage>
</organism>
<feature type="compositionally biased region" description="Low complexity" evidence="1">
    <location>
        <begin position="26"/>
        <end position="35"/>
    </location>
</feature>
<dbReference type="EMBL" id="BCMS01000001">
    <property type="protein sequence ID" value="GAQ22134.1"/>
    <property type="molecule type" value="Genomic_DNA"/>
</dbReference>
<feature type="chain" id="PRO_5007086571" evidence="2">
    <location>
        <begin position="24"/>
        <end position="841"/>
    </location>
</feature>
<name>A0A100HJY2_9DEIO</name>
<evidence type="ECO:0000256" key="2">
    <source>
        <dbReference type="SAM" id="SignalP"/>
    </source>
</evidence>
<dbReference type="PROSITE" id="PS51257">
    <property type="entry name" value="PROKAR_LIPOPROTEIN"/>
    <property type="match status" value="1"/>
</dbReference>
<dbReference type="AlphaFoldDB" id="A0A100HJY2"/>
<feature type="signal peptide" evidence="2">
    <location>
        <begin position="1"/>
        <end position="23"/>
    </location>
</feature>
<dbReference type="SUPFAM" id="SSF101898">
    <property type="entry name" value="NHL repeat"/>
    <property type="match status" value="1"/>
</dbReference>
<protein>
    <submittedName>
        <fullName evidence="3">Uncharacterized protein</fullName>
    </submittedName>
</protein>
<accession>A0A100HJY2</accession>
<dbReference type="Gene3D" id="2.130.10.10">
    <property type="entry name" value="YVTN repeat-like/Quinoprotein amine dehydrogenase"/>
    <property type="match status" value="1"/>
</dbReference>
<dbReference type="InterPro" id="IPR013783">
    <property type="entry name" value="Ig-like_fold"/>
</dbReference>
<reference evidence="4" key="1">
    <citation type="submission" date="2015-11" db="EMBL/GenBank/DDBJ databases">
        <title>Draft Genome Sequence of the Radioresistant Bacterium Deinococcus grandis, Isolated from Freshwater Fish in Japan.</title>
        <authorList>
            <person name="Satoh K."/>
            <person name="Onodera T."/>
            <person name="Omoso K."/>
            <person name="Takeda-Yano K."/>
            <person name="Katayama T."/>
            <person name="Oono Y."/>
            <person name="Narumi I."/>
        </authorList>
    </citation>
    <scope>NUCLEOTIDE SEQUENCE [LARGE SCALE GENOMIC DNA]</scope>
    <source>
        <strain evidence="4">ATCC 43672</strain>
    </source>
</reference>
<dbReference type="Proteomes" id="UP000056209">
    <property type="component" value="Unassembled WGS sequence"/>
</dbReference>
<sequence>MKKTLICSSLALTALLSACGGGGGETPQPGNQPPTDNQPPANTVIQATAITGTVSGLPTGTHRALLVNDGDGLDVANEGTVTGGQLTMNLSRVPSDALFPITGGCPFSGQASAYPNIAVYNAVYVASKSIDGLALVQEQVVTGGTLKGTLVARLYSDRAATINGTLDCQGSPVYLKFTLNQGWNALEWLESGQSLTLSNLGTGATSTLKTSPFPKGVAVSTRSAALEFSSNDTASTEARLYQEGGYTGTVSLSTDLPGLTIEPGSVELSAATLSSAAVKQQGLVRALGLSQQRVDTTLTFRYSGTDNYSGPVRILVKDAGGKIVGGGQIGVNITRPGVSLGSSYSTFEVTSGGTGTLSLYSNAVGGFSGPVTYSLENLPAGLTAPPVTRDMTSGYDSVTLPVSAASSAQPGTYTVTVRAKTNVGSSTLKLKLTVKAPTVTLVDSYGSVTLYQGGTGNLQVKLITPDTFNGSTTVTVKDLPAGVSATPRTVNVQPGATTTVNIPLTASADAAPGTYTVNVSSPDLNSTASTQRQVQVSPARAALPGAVSLSAAAPEGIWISAGSTYDTATQGMVTRVQRISPNGAVLADVTLTGSFSRLVSAGNDVIALGGSPVTAVRITQDGKQTVLAALPSNTSTEGAANALDAQGRLWLSSITWGVGAAQTQVFAWDPVTGAVSFRQPEATSSSASTLRLSPDGRSVLVFPYSSYGTPLKKIDTATGQSSTLDAVTNATASSVAFASDGTLWIGSYGSLSRLNADGSVTTFQNGPSVGTLYGFDQKVPGILWASTGGAVLRIDVSTMQTRIIPVSSSVTGYVAAQGGLLLVSSEYNSSGSTQYYISLLK</sequence>
<feature type="region of interest" description="Disordered" evidence="1">
    <location>
        <begin position="21"/>
        <end position="41"/>
    </location>
</feature>
<comment type="caution">
    <text evidence="3">The sequence shown here is derived from an EMBL/GenBank/DDBJ whole genome shotgun (WGS) entry which is preliminary data.</text>
</comment>
<proteinExistence type="predicted"/>
<evidence type="ECO:0000256" key="1">
    <source>
        <dbReference type="SAM" id="MobiDB-lite"/>
    </source>
</evidence>
<dbReference type="RefSeq" id="WP_058977079.1">
    <property type="nucleotide sequence ID" value="NZ_BCMS01000001.1"/>
</dbReference>
<dbReference type="Gene3D" id="2.60.40.10">
    <property type="entry name" value="Immunoglobulins"/>
    <property type="match status" value="2"/>
</dbReference>
<gene>
    <name evidence="3" type="ORF">DEIGR_102161</name>
</gene>